<keyword evidence="6 8" id="KW-0808">Transferase</keyword>
<dbReference type="SUPFAM" id="SSF52540">
    <property type="entry name" value="P-loop containing nucleoside triphosphate hydrolases"/>
    <property type="match status" value="1"/>
</dbReference>
<comment type="similarity">
    <text evidence="6">Belongs to the CoaE family.</text>
</comment>
<sequence>MLYVGLSGGIGSGKSTVSARLAALGAVVIDADALAREVVEPGSDGMAEIAGRFGADVLLPDGSLNRPALGAIVFADEAARRDLEAITHPRIRELTGERRAQASRDAIVVHDMPLLVEAHLAPDYHLTVIVDAAQEVRIERVMRDRGMTHDAALARISAQATDAQRYAVADVLLNNNGTRDQLLDQVETLWRERLSPYNENLIADRGVRRPLPTRLVDPNPDWPGIAARSNARLRHQLGVAGLGEQVKGIDHIGSTSVPDLPAKDVIDLQLRVEDLAVAGSARFREALRAAGFVDGRPSEDTVHRWAPDPKLWTKYYFNGADPQVVHHLHVRQADGPGADVALLFREWLRANPAERDAYAAEKRRLAALYPGGTEATRGDYPEAKEPWITAALLRAREWRAGTGGQLTK</sequence>
<comment type="pathway">
    <text evidence="6">Cofactor biosynthesis; coenzyme A biosynthesis; CoA from (R)-pantothenate: step 5/5.</text>
</comment>
<keyword evidence="9" id="KW-1185">Reference proteome</keyword>
<proteinExistence type="inferred from homology"/>
<evidence type="ECO:0000313" key="9">
    <source>
        <dbReference type="Proteomes" id="UP001596298"/>
    </source>
</evidence>
<dbReference type="PROSITE" id="PS51219">
    <property type="entry name" value="DPCK"/>
    <property type="match status" value="1"/>
</dbReference>
<keyword evidence="6 8" id="KW-0418">Kinase</keyword>
<feature type="binding site" evidence="6">
    <location>
        <begin position="11"/>
        <end position="16"/>
    </location>
    <ligand>
        <name>ATP</name>
        <dbReference type="ChEBI" id="CHEBI:30616"/>
    </ligand>
</feature>
<dbReference type="PANTHER" id="PTHR10695:SF46">
    <property type="entry name" value="BIFUNCTIONAL COENZYME A SYNTHASE-RELATED"/>
    <property type="match status" value="1"/>
</dbReference>
<evidence type="ECO:0000256" key="5">
    <source>
        <dbReference type="ARBA" id="ARBA00022840"/>
    </source>
</evidence>
<dbReference type="SUPFAM" id="SSF81301">
    <property type="entry name" value="Nucleotidyltransferase"/>
    <property type="match status" value="1"/>
</dbReference>
<dbReference type="CDD" id="cd02022">
    <property type="entry name" value="DPCK"/>
    <property type="match status" value="1"/>
</dbReference>
<dbReference type="HAMAP" id="MF_00376">
    <property type="entry name" value="Dephospho_CoA_kinase"/>
    <property type="match status" value="1"/>
</dbReference>
<dbReference type="InterPro" id="IPR001977">
    <property type="entry name" value="Depp_CoAkinase"/>
</dbReference>
<evidence type="ECO:0000256" key="2">
    <source>
        <dbReference type="ARBA" id="ARBA00011058"/>
    </source>
</evidence>
<keyword evidence="6" id="KW-0173">Coenzyme A biosynthesis</keyword>
<dbReference type="InterPro" id="IPR007344">
    <property type="entry name" value="GrpB/CoaE"/>
</dbReference>
<evidence type="ECO:0000313" key="8">
    <source>
        <dbReference type="EMBL" id="MFC6707266.1"/>
    </source>
</evidence>
<organism evidence="8 9">
    <name type="scientific">Flexivirga alba</name>
    <dbReference type="NCBI Taxonomy" id="702742"/>
    <lineage>
        <taxon>Bacteria</taxon>
        <taxon>Bacillati</taxon>
        <taxon>Actinomycetota</taxon>
        <taxon>Actinomycetes</taxon>
        <taxon>Micrococcales</taxon>
        <taxon>Dermacoccaceae</taxon>
        <taxon>Flexivirga</taxon>
    </lineage>
</organism>
<dbReference type="Proteomes" id="UP001596298">
    <property type="component" value="Unassembled WGS sequence"/>
</dbReference>
<dbReference type="EC" id="2.7.1.24" evidence="6 7"/>
<dbReference type="Gene3D" id="3.40.50.300">
    <property type="entry name" value="P-loop containing nucleotide triphosphate hydrolases"/>
    <property type="match status" value="1"/>
</dbReference>
<accession>A0ABW2AKB0</accession>
<evidence type="ECO:0000256" key="3">
    <source>
        <dbReference type="ARBA" id="ARBA00022490"/>
    </source>
</evidence>
<name>A0ABW2AKB0_9MICO</name>
<comment type="function">
    <text evidence="6">Catalyzes the phosphorylation of the 3'-hydroxyl group of dephosphocoenzyme A to form coenzyme A.</text>
</comment>
<comment type="similarity">
    <text evidence="1">In the N-terminal section; belongs to the CoaE family.</text>
</comment>
<dbReference type="EMBL" id="JBHSWH010000001">
    <property type="protein sequence ID" value="MFC6707266.1"/>
    <property type="molecule type" value="Genomic_DNA"/>
</dbReference>
<dbReference type="InterPro" id="IPR043519">
    <property type="entry name" value="NT_sf"/>
</dbReference>
<dbReference type="NCBIfam" id="TIGR00152">
    <property type="entry name" value="dephospho-CoA kinase"/>
    <property type="match status" value="1"/>
</dbReference>
<keyword evidence="5 6" id="KW-0067">ATP-binding</keyword>
<reference evidence="9" key="1">
    <citation type="journal article" date="2019" name="Int. J. Syst. Evol. Microbiol.">
        <title>The Global Catalogue of Microorganisms (GCM) 10K type strain sequencing project: providing services to taxonomists for standard genome sequencing and annotation.</title>
        <authorList>
            <consortium name="The Broad Institute Genomics Platform"/>
            <consortium name="The Broad Institute Genome Sequencing Center for Infectious Disease"/>
            <person name="Wu L."/>
            <person name="Ma J."/>
        </authorList>
    </citation>
    <scope>NUCLEOTIDE SEQUENCE [LARGE SCALE GENOMIC DNA]</scope>
    <source>
        <strain evidence="9">CCUG 58127</strain>
    </source>
</reference>
<dbReference type="Pfam" id="PF01121">
    <property type="entry name" value="CoaE"/>
    <property type="match status" value="1"/>
</dbReference>
<evidence type="ECO:0000256" key="4">
    <source>
        <dbReference type="ARBA" id="ARBA00022741"/>
    </source>
</evidence>
<dbReference type="GO" id="GO:0004140">
    <property type="term" value="F:dephospho-CoA kinase activity"/>
    <property type="evidence" value="ECO:0007669"/>
    <property type="project" value="UniProtKB-EC"/>
</dbReference>
<comment type="similarity">
    <text evidence="2">In the C-terminal section; belongs to the UPF0157 (GrpB) family.</text>
</comment>
<evidence type="ECO:0000256" key="7">
    <source>
        <dbReference type="NCBIfam" id="TIGR00152"/>
    </source>
</evidence>
<evidence type="ECO:0000256" key="1">
    <source>
        <dbReference type="ARBA" id="ARBA00008826"/>
    </source>
</evidence>
<comment type="caution">
    <text evidence="8">The sequence shown here is derived from an EMBL/GenBank/DDBJ whole genome shotgun (WGS) entry which is preliminary data.</text>
</comment>
<dbReference type="NCBIfam" id="NF002879">
    <property type="entry name" value="PRK03333.1"/>
    <property type="match status" value="1"/>
</dbReference>
<comment type="subcellular location">
    <subcellularLocation>
        <location evidence="6">Cytoplasm</location>
    </subcellularLocation>
</comment>
<comment type="catalytic activity">
    <reaction evidence="6">
        <text>3'-dephospho-CoA + ATP = ADP + CoA + H(+)</text>
        <dbReference type="Rhea" id="RHEA:18245"/>
        <dbReference type="ChEBI" id="CHEBI:15378"/>
        <dbReference type="ChEBI" id="CHEBI:30616"/>
        <dbReference type="ChEBI" id="CHEBI:57287"/>
        <dbReference type="ChEBI" id="CHEBI:57328"/>
        <dbReference type="ChEBI" id="CHEBI:456216"/>
        <dbReference type="EC" id="2.7.1.24"/>
    </reaction>
</comment>
<dbReference type="RefSeq" id="WP_382403937.1">
    <property type="nucleotide sequence ID" value="NZ_JBHSWH010000001.1"/>
</dbReference>
<dbReference type="PANTHER" id="PTHR10695">
    <property type="entry name" value="DEPHOSPHO-COA KINASE-RELATED"/>
    <property type="match status" value="1"/>
</dbReference>
<gene>
    <name evidence="6 8" type="primary">coaE</name>
    <name evidence="8" type="ORF">ACFQDH_18900</name>
</gene>
<dbReference type="Pfam" id="PF04229">
    <property type="entry name" value="GrpB"/>
    <property type="match status" value="1"/>
</dbReference>
<keyword evidence="3 6" id="KW-0963">Cytoplasm</keyword>
<dbReference type="InterPro" id="IPR027417">
    <property type="entry name" value="P-loop_NTPase"/>
</dbReference>
<dbReference type="Gene3D" id="3.30.460.10">
    <property type="entry name" value="Beta Polymerase, domain 2"/>
    <property type="match status" value="1"/>
</dbReference>
<keyword evidence="4 6" id="KW-0547">Nucleotide-binding</keyword>
<protein>
    <recommendedName>
        <fullName evidence="6 7">Dephospho-CoA kinase</fullName>
        <ecNumber evidence="6 7">2.7.1.24</ecNumber>
    </recommendedName>
    <alternativeName>
        <fullName evidence="6">Dephosphocoenzyme A kinase</fullName>
    </alternativeName>
</protein>
<evidence type="ECO:0000256" key="6">
    <source>
        <dbReference type="HAMAP-Rule" id="MF_00376"/>
    </source>
</evidence>